<sequence length="212" mass="23940">MNKIGITFATILLNLFLCDAIIAGEEKQPKSEKITALHPVKQVLEPHDRNIAIKVQNDGEQIIVDANFLVPVVAQQAWAVLTDFDNMHKFSTGVLSSKITGGSGNNLHVSQKRISRYGFFTFSLDSIREINLIPFAKIHERMISGSMRKMEETTQLLPEGDQTRITYRVVFIPGSWIPPVAGEVFIKQEAREQLQEVVNEIIRRKQTKLANQ</sequence>
<proteinExistence type="inferred from homology"/>
<evidence type="ECO:0000313" key="3">
    <source>
        <dbReference type="EMBL" id="SFN45840.1"/>
    </source>
</evidence>
<keyword evidence="4" id="KW-1185">Reference proteome</keyword>
<dbReference type="Gene3D" id="3.30.530.20">
    <property type="match status" value="1"/>
</dbReference>
<dbReference type="EMBL" id="FOVJ01000001">
    <property type="protein sequence ID" value="SFN45840.1"/>
    <property type="molecule type" value="Genomic_DNA"/>
</dbReference>
<accession>A0A1I4Z7H6</accession>
<dbReference type="RefSeq" id="WP_083396631.1">
    <property type="nucleotide sequence ID" value="NZ_FOVJ01000001.1"/>
</dbReference>
<evidence type="ECO:0000259" key="2">
    <source>
        <dbReference type="Pfam" id="PF03364"/>
    </source>
</evidence>
<dbReference type="Pfam" id="PF03364">
    <property type="entry name" value="Polyketide_cyc"/>
    <property type="match status" value="1"/>
</dbReference>
<dbReference type="Proteomes" id="UP000183107">
    <property type="component" value="Unassembled WGS sequence"/>
</dbReference>
<evidence type="ECO:0000313" key="4">
    <source>
        <dbReference type="Proteomes" id="UP000183107"/>
    </source>
</evidence>
<name>A0A1I4Z7H6_9PROT</name>
<dbReference type="OrthoDB" id="8592441at2"/>
<reference evidence="4" key="1">
    <citation type="submission" date="2016-10" db="EMBL/GenBank/DDBJ databases">
        <authorList>
            <person name="Varghese N."/>
        </authorList>
    </citation>
    <scope>NUCLEOTIDE SEQUENCE [LARGE SCALE GENOMIC DNA]</scope>
    <source>
        <strain evidence="4">Nsp8</strain>
    </source>
</reference>
<evidence type="ECO:0000256" key="1">
    <source>
        <dbReference type="ARBA" id="ARBA00008918"/>
    </source>
</evidence>
<organism evidence="3 4">
    <name type="scientific">Nitrosospira briensis</name>
    <dbReference type="NCBI Taxonomy" id="35799"/>
    <lineage>
        <taxon>Bacteria</taxon>
        <taxon>Pseudomonadati</taxon>
        <taxon>Pseudomonadota</taxon>
        <taxon>Betaproteobacteria</taxon>
        <taxon>Nitrosomonadales</taxon>
        <taxon>Nitrosomonadaceae</taxon>
        <taxon>Nitrosospira</taxon>
    </lineage>
</organism>
<dbReference type="InterPro" id="IPR023393">
    <property type="entry name" value="START-like_dom_sf"/>
</dbReference>
<dbReference type="AlphaFoldDB" id="A0A1I4Z7H6"/>
<feature type="domain" description="Coenzyme Q-binding protein COQ10 START" evidence="2">
    <location>
        <begin position="70"/>
        <end position="196"/>
    </location>
</feature>
<dbReference type="InterPro" id="IPR005031">
    <property type="entry name" value="COQ10_START"/>
</dbReference>
<gene>
    <name evidence="3" type="ORF">SAMN05216386_1055</name>
</gene>
<comment type="similarity">
    <text evidence="1">Belongs to the ribosome association toxin RatA family.</text>
</comment>
<dbReference type="SUPFAM" id="SSF55961">
    <property type="entry name" value="Bet v1-like"/>
    <property type="match status" value="1"/>
</dbReference>
<protein>
    <submittedName>
        <fullName evidence="3">Polyketide cyclase / dehydrase and lipid transport</fullName>
    </submittedName>
</protein>